<evidence type="ECO:0000256" key="1">
    <source>
        <dbReference type="SAM" id="MobiDB-lite"/>
    </source>
</evidence>
<dbReference type="InterPro" id="IPR038491">
    <property type="entry name" value="Velvet_dom_sf"/>
</dbReference>
<proteinExistence type="predicted"/>
<evidence type="ECO:0000259" key="2">
    <source>
        <dbReference type="Pfam" id="PF11754"/>
    </source>
</evidence>
<sequence length="117" mass="12785">MASAYSLGVIQHPVCARMGGFGDKDRRPLAPAAVAKTIVRREDDSRNAVGCRRRSEEPAKAPSRPAANSYSQAVPHPSPSFDTPHWEAEPTTTTTRSNSPAAIVNNNKRRQQCCWRG</sequence>
<evidence type="ECO:0000313" key="4">
    <source>
        <dbReference type="Proteomes" id="UP000027222"/>
    </source>
</evidence>
<dbReference type="Pfam" id="PF11754">
    <property type="entry name" value="Velvet"/>
    <property type="match status" value="1"/>
</dbReference>
<dbReference type="AlphaFoldDB" id="A0A067SCG0"/>
<evidence type="ECO:0000313" key="3">
    <source>
        <dbReference type="EMBL" id="KDR67677.1"/>
    </source>
</evidence>
<feature type="compositionally biased region" description="Polar residues" evidence="1">
    <location>
        <begin position="90"/>
        <end position="106"/>
    </location>
</feature>
<keyword evidence="4" id="KW-1185">Reference proteome</keyword>
<accession>A0A067SCG0</accession>
<protein>
    <recommendedName>
        <fullName evidence="2">Velvet domain-containing protein</fullName>
    </recommendedName>
</protein>
<gene>
    <name evidence="3" type="ORF">GALMADRAFT_1071985</name>
</gene>
<dbReference type="Proteomes" id="UP000027222">
    <property type="component" value="Unassembled WGS sequence"/>
</dbReference>
<dbReference type="OrthoDB" id="1746739at2759"/>
<dbReference type="STRING" id="685588.A0A067SCG0"/>
<feature type="region of interest" description="Disordered" evidence="1">
    <location>
        <begin position="33"/>
        <end position="117"/>
    </location>
</feature>
<dbReference type="Gene3D" id="2.60.40.3960">
    <property type="entry name" value="Velvet domain"/>
    <property type="match status" value="1"/>
</dbReference>
<dbReference type="EMBL" id="KL142413">
    <property type="protein sequence ID" value="KDR67677.1"/>
    <property type="molecule type" value="Genomic_DNA"/>
</dbReference>
<dbReference type="HOGENOM" id="CLU_2085016_0_0_1"/>
<reference evidence="4" key="1">
    <citation type="journal article" date="2014" name="Proc. Natl. Acad. Sci. U.S.A.">
        <title>Extensive sampling of basidiomycete genomes demonstrates inadequacy of the white-rot/brown-rot paradigm for wood decay fungi.</title>
        <authorList>
            <person name="Riley R."/>
            <person name="Salamov A.A."/>
            <person name="Brown D.W."/>
            <person name="Nagy L.G."/>
            <person name="Floudas D."/>
            <person name="Held B.W."/>
            <person name="Levasseur A."/>
            <person name="Lombard V."/>
            <person name="Morin E."/>
            <person name="Otillar R."/>
            <person name="Lindquist E.A."/>
            <person name="Sun H."/>
            <person name="LaButti K.M."/>
            <person name="Schmutz J."/>
            <person name="Jabbour D."/>
            <person name="Luo H."/>
            <person name="Baker S.E."/>
            <person name="Pisabarro A.G."/>
            <person name="Walton J.D."/>
            <person name="Blanchette R.A."/>
            <person name="Henrissat B."/>
            <person name="Martin F."/>
            <person name="Cullen D."/>
            <person name="Hibbett D.S."/>
            <person name="Grigoriev I.V."/>
        </authorList>
    </citation>
    <scope>NUCLEOTIDE SEQUENCE [LARGE SCALE GENOMIC DNA]</scope>
    <source>
        <strain evidence="4">CBS 339.88</strain>
    </source>
</reference>
<dbReference type="InterPro" id="IPR037525">
    <property type="entry name" value="Velvet_dom"/>
</dbReference>
<name>A0A067SCG0_GALM3</name>
<feature type="domain" description="Velvet" evidence="2">
    <location>
        <begin position="5"/>
        <end position="48"/>
    </location>
</feature>
<organism evidence="3 4">
    <name type="scientific">Galerina marginata (strain CBS 339.88)</name>
    <dbReference type="NCBI Taxonomy" id="685588"/>
    <lineage>
        <taxon>Eukaryota</taxon>
        <taxon>Fungi</taxon>
        <taxon>Dikarya</taxon>
        <taxon>Basidiomycota</taxon>
        <taxon>Agaricomycotina</taxon>
        <taxon>Agaricomycetes</taxon>
        <taxon>Agaricomycetidae</taxon>
        <taxon>Agaricales</taxon>
        <taxon>Agaricineae</taxon>
        <taxon>Strophariaceae</taxon>
        <taxon>Galerina</taxon>
    </lineage>
</organism>